<proteinExistence type="predicted"/>
<dbReference type="AlphaFoldDB" id="A0A0C1U3W7"/>
<sequence length="108" mass="12526">MNGIFIGNFYHCMPSEMADKDGKRAIINYYCFGPIEVVIYGVTSMNEYYLDYTYPEFWGDAELEHEHNIITKKEMLKVIDSQIELCERNGGTNIAKALRSEKKLIEES</sequence>
<accession>A0A0C1U3W7</accession>
<evidence type="ECO:0000313" key="1">
    <source>
        <dbReference type="EMBL" id="KIE47474.1"/>
    </source>
</evidence>
<reference evidence="1 2" key="1">
    <citation type="journal article" date="2015" name="Infect. Genet. Evol.">
        <title>Genomic sequences of six botulinum neurotoxin-producing strains representing three clostridial species illustrate the mobility and diversity of botulinum neurotoxin genes.</title>
        <authorList>
            <person name="Smith T.J."/>
            <person name="Hill K.K."/>
            <person name="Xie G."/>
            <person name="Foley B.T."/>
            <person name="Williamson C.H."/>
            <person name="Foster J.T."/>
            <person name="Johnson S.L."/>
            <person name="Chertkov O."/>
            <person name="Teshima H."/>
            <person name="Gibbons H.S."/>
            <person name="Johnsky L.A."/>
            <person name="Karavis M.A."/>
            <person name="Smith L.A."/>
        </authorList>
    </citation>
    <scope>NUCLEOTIDE SEQUENCE [LARGE SCALE GENOMIC DNA]</scope>
    <source>
        <strain evidence="1 2">CDC 2741</strain>
    </source>
</reference>
<name>A0A0C1U3W7_9CLOT</name>
<dbReference type="RefSeq" id="WP_039631299.1">
    <property type="nucleotide sequence ID" value="NZ_AYSO01000014.1"/>
</dbReference>
<evidence type="ECO:0000313" key="2">
    <source>
        <dbReference type="Proteomes" id="UP000031366"/>
    </source>
</evidence>
<protein>
    <submittedName>
        <fullName evidence="1">Uncharacterized protein</fullName>
    </submittedName>
</protein>
<gene>
    <name evidence="1" type="ORF">U732_2959</name>
</gene>
<dbReference type="Proteomes" id="UP000031366">
    <property type="component" value="Unassembled WGS sequence"/>
</dbReference>
<keyword evidence="2" id="KW-1185">Reference proteome</keyword>
<dbReference type="EMBL" id="AYSO01000014">
    <property type="protein sequence ID" value="KIE47474.1"/>
    <property type="molecule type" value="Genomic_DNA"/>
</dbReference>
<dbReference type="OrthoDB" id="1918135at2"/>
<comment type="caution">
    <text evidence="1">The sequence shown here is derived from an EMBL/GenBank/DDBJ whole genome shotgun (WGS) entry which is preliminary data.</text>
</comment>
<organism evidence="1 2">
    <name type="scientific">Clostridium argentinense CDC 2741</name>
    <dbReference type="NCBI Taxonomy" id="1418104"/>
    <lineage>
        <taxon>Bacteria</taxon>
        <taxon>Bacillati</taxon>
        <taxon>Bacillota</taxon>
        <taxon>Clostridia</taxon>
        <taxon>Eubacteriales</taxon>
        <taxon>Clostridiaceae</taxon>
        <taxon>Clostridium</taxon>
    </lineage>
</organism>